<name>A0A6I6G323_9BACT</name>
<feature type="domain" description="DUF306" evidence="2">
    <location>
        <begin position="112"/>
        <end position="209"/>
    </location>
</feature>
<dbReference type="Proteomes" id="UP000426027">
    <property type="component" value="Chromosome"/>
</dbReference>
<organism evidence="4 5">
    <name type="scientific">Phnomibacter ginsenosidimutans</name>
    <dbReference type="NCBI Taxonomy" id="2676868"/>
    <lineage>
        <taxon>Bacteria</taxon>
        <taxon>Pseudomonadati</taxon>
        <taxon>Bacteroidota</taxon>
        <taxon>Chitinophagia</taxon>
        <taxon>Chitinophagales</taxon>
        <taxon>Chitinophagaceae</taxon>
        <taxon>Phnomibacter</taxon>
    </lineage>
</organism>
<keyword evidence="5" id="KW-1185">Reference proteome</keyword>
<evidence type="ECO:0000259" key="2">
    <source>
        <dbReference type="Pfam" id="PF03724"/>
    </source>
</evidence>
<protein>
    <submittedName>
        <fullName evidence="4">META domain-containing protein</fullName>
    </submittedName>
</protein>
<dbReference type="InterPro" id="IPR025485">
    <property type="entry name" value="DUF4377"/>
</dbReference>
<gene>
    <name evidence="4" type="ORF">GLV81_01860</name>
</gene>
<dbReference type="Pfam" id="PF14302">
    <property type="entry name" value="DUF4377"/>
    <property type="match status" value="1"/>
</dbReference>
<dbReference type="InterPro" id="IPR038670">
    <property type="entry name" value="HslJ-like_sf"/>
</dbReference>
<evidence type="ECO:0000259" key="3">
    <source>
        <dbReference type="Pfam" id="PF14302"/>
    </source>
</evidence>
<feature type="domain" description="DUF4377" evidence="3">
    <location>
        <begin position="26"/>
        <end position="100"/>
    </location>
</feature>
<dbReference type="PANTHER" id="PTHR35535">
    <property type="entry name" value="HEAT SHOCK PROTEIN HSLJ"/>
    <property type="match status" value="1"/>
</dbReference>
<dbReference type="AlphaFoldDB" id="A0A6I6G323"/>
<sequence length="348" mass="38340">MTLKWLFATLAIVFSLPVVAQVKTIYIHPNTVSCTGVAPMQCLQYRYSNKGKWQRMYGGIKGFTHEAGYNYTLQITEKKIANPPADGSSIERKLVKVLSKTPVAPNVQGMKGEWIIKELLVNNVLLSVQELDFTVKIGDSTIQAKVCNSIWGKIQIAKDGTVKTGPLMSTKMACNNMDHETALMQAFTKATQWEVKGSNLYMMDKAGQVFVILTKPAMEAIPTTPANINYEAMLTDSRYTVKEIEDNKGISMLLGSGAFVKFDKVAGRISGNGGCNNFFGDATIQFTTANAGTVRFSKLGSTMMACPNKLVEEQRLFKLLEQSDAFEFTAGELQLKRGAQIIVRLKAD</sequence>
<dbReference type="RefSeq" id="WP_157476340.1">
    <property type="nucleotide sequence ID" value="NZ_CP046566.1"/>
</dbReference>
<feature type="domain" description="DUF306" evidence="2">
    <location>
        <begin position="232"/>
        <end position="339"/>
    </location>
</feature>
<dbReference type="InterPro" id="IPR005184">
    <property type="entry name" value="DUF306_Meta_HslJ"/>
</dbReference>
<evidence type="ECO:0000313" key="4">
    <source>
        <dbReference type="EMBL" id="QGW27016.1"/>
    </source>
</evidence>
<accession>A0A6I6G323</accession>
<reference evidence="4 5" key="1">
    <citation type="submission" date="2019-11" db="EMBL/GenBank/DDBJ databases">
        <authorList>
            <person name="Im W.T."/>
        </authorList>
    </citation>
    <scope>NUCLEOTIDE SEQUENCE [LARGE SCALE GENOMIC DNA]</scope>
    <source>
        <strain evidence="4 5">SB-02</strain>
    </source>
</reference>
<proteinExistence type="predicted"/>
<feature type="signal peptide" evidence="1">
    <location>
        <begin position="1"/>
        <end position="20"/>
    </location>
</feature>
<dbReference type="PANTHER" id="PTHR35535:SF1">
    <property type="entry name" value="HEAT SHOCK PROTEIN HSLJ"/>
    <property type="match status" value="1"/>
</dbReference>
<keyword evidence="1" id="KW-0732">Signal</keyword>
<feature type="chain" id="PRO_5026042162" evidence="1">
    <location>
        <begin position="21"/>
        <end position="348"/>
    </location>
</feature>
<dbReference type="EMBL" id="CP046566">
    <property type="protein sequence ID" value="QGW27016.1"/>
    <property type="molecule type" value="Genomic_DNA"/>
</dbReference>
<dbReference type="InterPro" id="IPR053147">
    <property type="entry name" value="Hsp_HslJ-like"/>
</dbReference>
<evidence type="ECO:0000256" key="1">
    <source>
        <dbReference type="SAM" id="SignalP"/>
    </source>
</evidence>
<dbReference type="Pfam" id="PF03724">
    <property type="entry name" value="META"/>
    <property type="match status" value="2"/>
</dbReference>
<dbReference type="Gene3D" id="2.40.128.270">
    <property type="match status" value="2"/>
</dbReference>
<dbReference type="KEGG" id="fls:GLV81_01860"/>
<evidence type="ECO:0000313" key="5">
    <source>
        <dbReference type="Proteomes" id="UP000426027"/>
    </source>
</evidence>